<proteinExistence type="predicted"/>
<feature type="signal peptide" evidence="2">
    <location>
        <begin position="1"/>
        <end position="19"/>
    </location>
</feature>
<reference evidence="3" key="1">
    <citation type="journal article" date="2020" name="bioRxiv">
        <title>Comparative genomics of Chlamydomonas.</title>
        <authorList>
            <person name="Craig R.J."/>
            <person name="Hasan A.R."/>
            <person name="Ness R.W."/>
            <person name="Keightley P.D."/>
        </authorList>
    </citation>
    <scope>NUCLEOTIDE SEQUENCE</scope>
    <source>
        <strain evidence="3">SAG 7.73</strain>
    </source>
</reference>
<organism evidence="3 4">
    <name type="scientific">Chlamydomonas incerta</name>
    <dbReference type="NCBI Taxonomy" id="51695"/>
    <lineage>
        <taxon>Eukaryota</taxon>
        <taxon>Viridiplantae</taxon>
        <taxon>Chlorophyta</taxon>
        <taxon>core chlorophytes</taxon>
        <taxon>Chlorophyceae</taxon>
        <taxon>CS clade</taxon>
        <taxon>Chlamydomonadales</taxon>
        <taxon>Chlamydomonadaceae</taxon>
        <taxon>Chlamydomonas</taxon>
    </lineage>
</organism>
<evidence type="ECO:0000256" key="2">
    <source>
        <dbReference type="SAM" id="SignalP"/>
    </source>
</evidence>
<evidence type="ECO:0000256" key="1">
    <source>
        <dbReference type="SAM" id="MobiDB-lite"/>
    </source>
</evidence>
<name>A0A835SCH6_CHLIN</name>
<feature type="region of interest" description="Disordered" evidence="1">
    <location>
        <begin position="91"/>
        <end position="126"/>
    </location>
</feature>
<keyword evidence="4" id="KW-1185">Reference proteome</keyword>
<accession>A0A835SCH6</accession>
<gene>
    <name evidence="3" type="ORF">HXX76_014487</name>
</gene>
<dbReference type="AlphaFoldDB" id="A0A835SCH6"/>
<dbReference type="Proteomes" id="UP000650467">
    <property type="component" value="Unassembled WGS sequence"/>
</dbReference>
<protein>
    <submittedName>
        <fullName evidence="3">Uncharacterized protein</fullName>
    </submittedName>
</protein>
<comment type="caution">
    <text evidence="3">The sequence shown here is derived from an EMBL/GenBank/DDBJ whole genome shotgun (WGS) entry which is preliminary data.</text>
</comment>
<dbReference type="OrthoDB" id="557658at2759"/>
<evidence type="ECO:0000313" key="4">
    <source>
        <dbReference type="Proteomes" id="UP000650467"/>
    </source>
</evidence>
<evidence type="ECO:0000313" key="3">
    <source>
        <dbReference type="EMBL" id="KAG2424434.1"/>
    </source>
</evidence>
<keyword evidence="2" id="KW-0732">Signal</keyword>
<dbReference type="EMBL" id="JAEHOC010000065">
    <property type="protein sequence ID" value="KAG2424434.1"/>
    <property type="molecule type" value="Genomic_DNA"/>
</dbReference>
<sequence>MALPSLLTRGLIMFPLCVAVICLVRKANEVASDIGATMAGAVDGGRYYDDADSSDEGEEDAGWVALPVHEERRRGGPAADGNTGGWRWWSWQAGGGSGAAEQDGDEGAAGEAAGGNVETSHRGGQQQDGLSGLCVACMAAPATVGFLHTHPPPPPGLRSRTAVAAAVVAAAAVVPDRC</sequence>
<feature type="chain" id="PRO_5032920203" evidence="2">
    <location>
        <begin position="20"/>
        <end position="178"/>
    </location>
</feature>